<dbReference type="AlphaFoldDB" id="A0A663MRH0"/>
<reference evidence="2" key="2">
    <citation type="submission" date="2025-09" db="UniProtKB">
        <authorList>
            <consortium name="Ensembl"/>
        </authorList>
    </citation>
    <scope>IDENTIFICATION</scope>
</reference>
<feature type="region of interest" description="Disordered" evidence="1">
    <location>
        <begin position="121"/>
        <end position="141"/>
    </location>
</feature>
<protein>
    <submittedName>
        <fullName evidence="2">Uncharacterized protein</fullName>
    </submittedName>
</protein>
<evidence type="ECO:0000313" key="3">
    <source>
        <dbReference type="Proteomes" id="UP000472269"/>
    </source>
</evidence>
<name>A0A663MRH0_ATHCN</name>
<accession>A0A663MRH0</accession>
<dbReference type="OMA" id="RGNSHHK"/>
<dbReference type="Proteomes" id="UP000472269">
    <property type="component" value="Unplaced"/>
</dbReference>
<dbReference type="Ensembl" id="ENSACUT00000016072.1">
    <property type="protein sequence ID" value="ENSACUP00000015055.1"/>
    <property type="gene ID" value="ENSACUG00000010131.1"/>
</dbReference>
<sequence length="141" mass="16677">MKLRIPTRHLLDNPDHYWPPTSHPLHSRLLPSLHSRLTHMPRRPIRLTHPQPPRKRSIHVLHLHLPPHWTGLILRLIPLQRNLKHRCPTSLDPNSHRLRGLRPPMRPDVLLRSHRHHQPILSHPVHRTNPGRMGLRGVLSR</sequence>
<organism evidence="2 3">
    <name type="scientific">Athene cunicularia</name>
    <name type="common">Burrowing owl</name>
    <name type="synonym">Speotyto cunicularia</name>
    <dbReference type="NCBI Taxonomy" id="194338"/>
    <lineage>
        <taxon>Eukaryota</taxon>
        <taxon>Metazoa</taxon>
        <taxon>Chordata</taxon>
        <taxon>Craniata</taxon>
        <taxon>Vertebrata</taxon>
        <taxon>Euteleostomi</taxon>
        <taxon>Archelosauria</taxon>
        <taxon>Archosauria</taxon>
        <taxon>Dinosauria</taxon>
        <taxon>Saurischia</taxon>
        <taxon>Theropoda</taxon>
        <taxon>Coelurosauria</taxon>
        <taxon>Aves</taxon>
        <taxon>Neognathae</taxon>
        <taxon>Neoaves</taxon>
        <taxon>Telluraves</taxon>
        <taxon>Strigiformes</taxon>
        <taxon>Strigidae</taxon>
        <taxon>Athene</taxon>
    </lineage>
</organism>
<keyword evidence="3" id="KW-1185">Reference proteome</keyword>
<proteinExistence type="predicted"/>
<reference evidence="2" key="1">
    <citation type="submission" date="2025-08" db="UniProtKB">
        <authorList>
            <consortium name="Ensembl"/>
        </authorList>
    </citation>
    <scope>IDENTIFICATION</scope>
</reference>
<evidence type="ECO:0000313" key="2">
    <source>
        <dbReference type="Ensembl" id="ENSACUP00000015055.1"/>
    </source>
</evidence>
<evidence type="ECO:0000256" key="1">
    <source>
        <dbReference type="SAM" id="MobiDB-lite"/>
    </source>
</evidence>